<feature type="domain" description="CCDC22 coiled-coil" evidence="4">
    <location>
        <begin position="246"/>
        <end position="526"/>
    </location>
</feature>
<dbReference type="GO" id="GO:2000060">
    <property type="term" value="P:positive regulation of ubiquitin-dependent protein catabolic process"/>
    <property type="evidence" value="ECO:0007669"/>
    <property type="project" value="TreeGrafter"/>
</dbReference>
<comment type="caution">
    <text evidence="6">The sequence shown here is derived from an EMBL/GenBank/DDBJ whole genome shotgun (WGS) entry which is preliminary data.</text>
</comment>
<evidence type="ECO:0000313" key="7">
    <source>
        <dbReference type="Proteomes" id="UP000198287"/>
    </source>
</evidence>
<dbReference type="AlphaFoldDB" id="A0A226E383"/>
<evidence type="ECO:0000256" key="2">
    <source>
        <dbReference type="ARBA" id="ARBA00017553"/>
    </source>
</evidence>
<feature type="coiled-coil region" evidence="3">
    <location>
        <begin position="506"/>
        <end position="552"/>
    </location>
</feature>
<feature type="coiled-coil region" evidence="3">
    <location>
        <begin position="266"/>
        <end position="307"/>
    </location>
</feature>
<dbReference type="PANTHER" id="PTHR15668">
    <property type="entry name" value="JM1 PROTEIN"/>
    <property type="match status" value="1"/>
</dbReference>
<dbReference type="EMBL" id="LNIX01000007">
    <property type="protein sequence ID" value="OXA51730.1"/>
    <property type="molecule type" value="Genomic_DNA"/>
</dbReference>
<reference evidence="6 7" key="1">
    <citation type="submission" date="2015-12" db="EMBL/GenBank/DDBJ databases">
        <title>The genome of Folsomia candida.</title>
        <authorList>
            <person name="Faddeeva A."/>
            <person name="Derks M.F."/>
            <person name="Anvar Y."/>
            <person name="Smit S."/>
            <person name="Van Straalen N."/>
            <person name="Roelofs D."/>
        </authorList>
    </citation>
    <scope>NUCLEOTIDE SEQUENCE [LARGE SCALE GENOMIC DNA]</scope>
    <source>
        <strain evidence="6 7">VU population</strain>
        <tissue evidence="6">Whole body</tissue>
    </source>
</reference>
<dbReference type="InterPro" id="IPR048349">
    <property type="entry name" value="CCDC22_N"/>
</dbReference>
<dbReference type="OMA" id="NIGCEFA"/>
<gene>
    <name evidence="6" type="ORF">Fcan01_13178</name>
</gene>
<dbReference type="OrthoDB" id="10266736at2759"/>
<dbReference type="Pfam" id="PF05667">
    <property type="entry name" value="CCDC22_CC"/>
    <property type="match status" value="1"/>
</dbReference>
<dbReference type="Proteomes" id="UP000198287">
    <property type="component" value="Unassembled WGS sequence"/>
</dbReference>
<name>A0A226E383_FOLCA</name>
<dbReference type="InterPro" id="IPR048348">
    <property type="entry name" value="CCDC22_CC"/>
</dbReference>
<dbReference type="InterPro" id="IPR008530">
    <property type="entry name" value="CCDC22"/>
</dbReference>
<dbReference type="STRING" id="158441.A0A226E383"/>
<dbReference type="Pfam" id="PF21674">
    <property type="entry name" value="CCDC22_N"/>
    <property type="match status" value="1"/>
</dbReference>
<evidence type="ECO:0000256" key="1">
    <source>
        <dbReference type="ARBA" id="ARBA00006438"/>
    </source>
</evidence>
<evidence type="ECO:0000256" key="3">
    <source>
        <dbReference type="SAM" id="Coils"/>
    </source>
</evidence>
<evidence type="ECO:0000259" key="4">
    <source>
        <dbReference type="Pfam" id="PF05667"/>
    </source>
</evidence>
<feature type="domain" description="CCDC22 N-terminal" evidence="5">
    <location>
        <begin position="1"/>
        <end position="105"/>
    </location>
</feature>
<organism evidence="6 7">
    <name type="scientific">Folsomia candida</name>
    <name type="common">Springtail</name>
    <dbReference type="NCBI Taxonomy" id="158441"/>
    <lineage>
        <taxon>Eukaryota</taxon>
        <taxon>Metazoa</taxon>
        <taxon>Ecdysozoa</taxon>
        <taxon>Arthropoda</taxon>
        <taxon>Hexapoda</taxon>
        <taxon>Collembola</taxon>
        <taxon>Entomobryomorpha</taxon>
        <taxon>Isotomoidea</taxon>
        <taxon>Isotomidae</taxon>
        <taxon>Proisotominae</taxon>
        <taxon>Folsomia</taxon>
    </lineage>
</organism>
<proteinExistence type="inferred from homology"/>
<dbReference type="GO" id="GO:0097602">
    <property type="term" value="F:cullin family protein binding"/>
    <property type="evidence" value="ECO:0007669"/>
    <property type="project" value="TreeGrafter"/>
</dbReference>
<evidence type="ECO:0000259" key="5">
    <source>
        <dbReference type="Pfam" id="PF21674"/>
    </source>
</evidence>
<keyword evidence="7" id="KW-1185">Reference proteome</keyword>
<comment type="similarity">
    <text evidence="1">Belongs to the CCDC22 family.</text>
</comment>
<accession>A0A226E383</accession>
<protein>
    <recommendedName>
        <fullName evidence="2">Coiled-coil domain-containing protein 22 homolog</fullName>
    </recommendedName>
</protein>
<keyword evidence="3" id="KW-0175">Coiled coil</keyword>
<evidence type="ECO:0000313" key="6">
    <source>
        <dbReference type="EMBL" id="OXA51730.1"/>
    </source>
</evidence>
<sequence length="563" mass="64565">MDEVDGILIYTLKHIGCEIGSKVSELSPPQFIQCVTKCLQLSRPDADVPDFDCNVSMAVRYKVASQIAQLITDIGYSEEIGCQSFLYPTEEETRKILIFMVEKLPRDSEVGDQIETLLSKIAVEKASNQFTDGSGDGYTNGGLQVDGIKLPIAVDVDSLPKETLKFYASHLADLTFEKQREKYRNKVDVKPVVPHVIKKEDSDDDFGDPDIPEEEKHVILEKPKLLDKPKIKPAIPEKPKIDNKKEIEIADKKNREEEERAAAEYIKGLQEKSKSKAKLIKEKEKNIRDLTENSIKLQQEINRMHLKMNEKSKQLERLHKMDQLLSGDDALGKVKHAVDSQVEKLTKLSQQWEIHRQPLIDRIRNKKSVEEMSEADKIVEEGRHLKATLKLMGQEARNKEAMCNKLLIEYEKLPKDLSRSSYTRRIGEIIGNIKKQKKEIAKVLGQTKEIQKDINTLSGRLDRTFAVADELIFKVADKDKNVAHSYKLLVAIHSDFSRIIKTLEEIGNLKRQQRQEEDKLEFEKGKSVEDKLNRLKADMAQMQHENRILEAKLRNPTLKRNTQ</sequence>
<dbReference type="PANTHER" id="PTHR15668:SF4">
    <property type="entry name" value="COILED-COIL DOMAIN-CONTAINING PROTEIN 22"/>
    <property type="match status" value="1"/>
</dbReference>